<dbReference type="RefSeq" id="WP_048080930.1">
    <property type="nucleotide sequence ID" value="NZ_JAPVER010000020.1"/>
</dbReference>
<dbReference type="Proteomes" id="UP001074446">
    <property type="component" value="Unassembled WGS sequence"/>
</dbReference>
<keyword evidence="2" id="KW-0238">DNA-binding</keyword>
<proteinExistence type="predicted"/>
<dbReference type="CDD" id="cd00397">
    <property type="entry name" value="DNA_BRE_C"/>
    <property type="match status" value="1"/>
</dbReference>
<dbReference type="InterPro" id="IPR002104">
    <property type="entry name" value="Integrase_catalytic"/>
</dbReference>
<dbReference type="PROSITE" id="PS51898">
    <property type="entry name" value="TYR_RECOMBINASE"/>
    <property type="match status" value="1"/>
</dbReference>
<dbReference type="InterPro" id="IPR011010">
    <property type="entry name" value="DNA_brk_join_enz"/>
</dbReference>
<reference evidence="6" key="1">
    <citation type="submission" date="2022-12" db="EMBL/GenBank/DDBJ databases">
        <title>Reclassification of two methanogenic archaea species isolated from the Kolyma lowland permafrost.</title>
        <authorList>
            <person name="Trubitsyn V.E."/>
            <person name="Rivkina E.M."/>
            <person name="Shcherbakova V.A."/>
        </authorList>
    </citation>
    <scope>NUCLEOTIDE SEQUENCE</scope>
    <source>
        <strain evidence="5">M2</strain>
        <strain evidence="6">MK4</strain>
    </source>
</reference>
<evidence type="ECO:0000256" key="2">
    <source>
        <dbReference type="ARBA" id="ARBA00023125"/>
    </source>
</evidence>
<evidence type="ECO:0000313" key="5">
    <source>
        <dbReference type="EMBL" id="MCZ3366659.1"/>
    </source>
</evidence>
<feature type="domain" description="Tyr recombinase" evidence="4">
    <location>
        <begin position="126"/>
        <end position="339"/>
    </location>
</feature>
<sequence>MYAIRETSTHVENEPIFKTFCSNRELAEKSIKIYKYGLQKYSDFTGKTLKELIDEAEDEEDSINRYRKRKIYSYLNNFKLYLDELDIAQYSKNHTMILVRAFYNEFDIQLPRPKKKKSKKARMPETVVVLPTMEEIKRFLEYCNNEYKAIVLMGISSGMGRAEISSLTFRNFYDSIPLEKYPSNIPELIEKVKPKVKQEETFVPLWKIKRIKTDNLYYTFSSPESVERIITYLEDLNHNFPSYEPNPDDKLFRSLISNNPTKPTDISSMFNHIGRKKGFRKVGEHYVVRSHGFRKFFATTLQKNRVPHLTTRWLMGHTIDSTTSAYFKVDPESLREEYIEVVDKLTTDNVQIKIIDKYESLSEQISYVMERIRQEEGEIKFKDKIDREKELGKHRS</sequence>
<dbReference type="EMBL" id="JAPVER010000020">
    <property type="protein sequence ID" value="MCZ3366659.1"/>
    <property type="molecule type" value="Genomic_DNA"/>
</dbReference>
<gene>
    <name evidence="6" type="ORF">O3H35_16220</name>
    <name evidence="5" type="ORF">O3H54_12285</name>
</gene>
<dbReference type="GO" id="GO:0006310">
    <property type="term" value="P:DNA recombination"/>
    <property type="evidence" value="ECO:0007669"/>
    <property type="project" value="UniProtKB-KW"/>
</dbReference>
<organism evidence="6">
    <name type="scientific">Methanobacterium veterum</name>
    <dbReference type="NCBI Taxonomy" id="408577"/>
    <lineage>
        <taxon>Archaea</taxon>
        <taxon>Methanobacteriati</taxon>
        <taxon>Methanobacteriota</taxon>
        <taxon>Methanomada group</taxon>
        <taxon>Methanobacteria</taxon>
        <taxon>Methanobacteriales</taxon>
        <taxon>Methanobacteriaceae</taxon>
        <taxon>Methanobacterium</taxon>
    </lineage>
</organism>
<dbReference type="SUPFAM" id="SSF56349">
    <property type="entry name" value="DNA breaking-rejoining enzymes"/>
    <property type="match status" value="1"/>
</dbReference>
<name>A0A9E5A6X5_9EURY</name>
<keyword evidence="3" id="KW-0233">DNA recombination</keyword>
<evidence type="ECO:0000313" key="6">
    <source>
        <dbReference type="EMBL" id="MCZ3374196.1"/>
    </source>
</evidence>
<evidence type="ECO:0000313" key="7">
    <source>
        <dbReference type="Proteomes" id="UP001068021"/>
    </source>
</evidence>
<keyword evidence="1" id="KW-0229">DNA integration</keyword>
<dbReference type="Proteomes" id="UP001068021">
    <property type="component" value="Unassembled WGS sequence"/>
</dbReference>
<accession>A0A9E5A6X5</accession>
<dbReference type="PANTHER" id="PTHR30349:SF41">
    <property type="entry name" value="INTEGRASE_RECOMBINASE PROTEIN MJ0367-RELATED"/>
    <property type="match status" value="1"/>
</dbReference>
<evidence type="ECO:0000256" key="3">
    <source>
        <dbReference type="ARBA" id="ARBA00023172"/>
    </source>
</evidence>
<protein>
    <submittedName>
        <fullName evidence="6">Site-specific integrase</fullName>
    </submittedName>
</protein>
<dbReference type="AlphaFoldDB" id="A0A9E5A6X5"/>
<comment type="caution">
    <text evidence="6">The sequence shown here is derived from an EMBL/GenBank/DDBJ whole genome shotgun (WGS) entry which is preliminary data.</text>
</comment>
<dbReference type="PANTHER" id="PTHR30349">
    <property type="entry name" value="PHAGE INTEGRASE-RELATED"/>
    <property type="match status" value="1"/>
</dbReference>
<dbReference type="GO" id="GO:0015074">
    <property type="term" value="P:DNA integration"/>
    <property type="evidence" value="ECO:0007669"/>
    <property type="project" value="UniProtKB-KW"/>
</dbReference>
<dbReference type="Gene3D" id="1.10.443.10">
    <property type="entry name" value="Intergrase catalytic core"/>
    <property type="match status" value="1"/>
</dbReference>
<keyword evidence="7" id="KW-1185">Reference proteome</keyword>
<dbReference type="InterPro" id="IPR013762">
    <property type="entry name" value="Integrase-like_cat_sf"/>
</dbReference>
<dbReference type="Pfam" id="PF00589">
    <property type="entry name" value="Phage_integrase"/>
    <property type="match status" value="1"/>
</dbReference>
<dbReference type="InterPro" id="IPR050090">
    <property type="entry name" value="Tyrosine_recombinase_XerCD"/>
</dbReference>
<dbReference type="GO" id="GO:0003677">
    <property type="term" value="F:DNA binding"/>
    <property type="evidence" value="ECO:0007669"/>
    <property type="project" value="UniProtKB-KW"/>
</dbReference>
<evidence type="ECO:0000259" key="4">
    <source>
        <dbReference type="PROSITE" id="PS51898"/>
    </source>
</evidence>
<evidence type="ECO:0000256" key="1">
    <source>
        <dbReference type="ARBA" id="ARBA00022908"/>
    </source>
</evidence>
<dbReference type="EMBL" id="JAPVES010000030">
    <property type="protein sequence ID" value="MCZ3374196.1"/>
    <property type="molecule type" value="Genomic_DNA"/>
</dbReference>